<dbReference type="EMBL" id="JAHRHJ020001532">
    <property type="protein sequence ID" value="KAH9293177.1"/>
    <property type="molecule type" value="Genomic_DNA"/>
</dbReference>
<dbReference type="Pfam" id="PF14543">
    <property type="entry name" value="TAXi_N"/>
    <property type="match status" value="1"/>
</dbReference>
<dbReference type="GO" id="GO:0004190">
    <property type="term" value="F:aspartic-type endopeptidase activity"/>
    <property type="evidence" value="ECO:0007669"/>
    <property type="project" value="UniProtKB-KW"/>
</dbReference>
<dbReference type="Pfam" id="PF14541">
    <property type="entry name" value="TAXi_C"/>
    <property type="match status" value="1"/>
</dbReference>
<protein>
    <recommendedName>
        <fullName evidence="8">Peptidase A1 domain-containing protein</fullName>
    </recommendedName>
</protein>
<dbReference type="SUPFAM" id="SSF50630">
    <property type="entry name" value="Acid proteases"/>
    <property type="match status" value="1"/>
</dbReference>
<evidence type="ECO:0000313" key="9">
    <source>
        <dbReference type="EMBL" id="KAH9293177.1"/>
    </source>
</evidence>
<organism evidence="9 10">
    <name type="scientific">Taxus chinensis</name>
    <name type="common">Chinese yew</name>
    <name type="synonym">Taxus wallichiana var. chinensis</name>
    <dbReference type="NCBI Taxonomy" id="29808"/>
    <lineage>
        <taxon>Eukaryota</taxon>
        <taxon>Viridiplantae</taxon>
        <taxon>Streptophyta</taxon>
        <taxon>Embryophyta</taxon>
        <taxon>Tracheophyta</taxon>
        <taxon>Spermatophyta</taxon>
        <taxon>Pinopsida</taxon>
        <taxon>Pinidae</taxon>
        <taxon>Conifers II</taxon>
        <taxon>Cupressales</taxon>
        <taxon>Taxaceae</taxon>
        <taxon>Taxus</taxon>
    </lineage>
</organism>
<sequence>MTKLVASLLFPILLLFVVVLGENNNKVDIDTIYAASFTWKDVDVEEKNCSSAQLGESSFALMHAQGKCSPHRLPNSTWFATIMGAIEGDANRYRSIIRRGNTEKLNTDVPLASGRAINTGNYIIKLVFGTPGQSFYTALDTGSDITWIPCAPCSACRRQVFQPSKSSTYNYLSCASKPCQDLGINCAGHGNSNCSITLTYGDGSEVDELLSSDTLALGSQSQQFVFGCAYSLRGIIDDEPGLVGFGRGATSFVLQTAKLYDTTFSYCLPSLFSRAFTGSLQLGKGALTAPGLKFTSLLSNAANPSFYYVRLNGISVGEERVSIPAGTFEMDQSTGKGIIIDSGTVITRLVEPAYNPVRDSFRRQLSSLTMVKGASRLFDTCYKTRPSGQVNVPPITLHFDNSLDLTLSTKNTLIPVNNQGSVLCLAFALPPDDGSGLSIIGNYQQQNFRVVYDVAGSRLGFAPQNCDG</sequence>
<dbReference type="PROSITE" id="PS51767">
    <property type="entry name" value="PEPTIDASE_A1"/>
    <property type="match status" value="1"/>
</dbReference>
<dbReference type="PANTHER" id="PTHR47967">
    <property type="entry name" value="OS07G0603500 PROTEIN-RELATED"/>
    <property type="match status" value="1"/>
</dbReference>
<feature type="active site" evidence="6">
    <location>
        <position position="341"/>
    </location>
</feature>
<evidence type="ECO:0000313" key="10">
    <source>
        <dbReference type="Proteomes" id="UP000824469"/>
    </source>
</evidence>
<comment type="caution">
    <text evidence="9">The sequence shown here is derived from an EMBL/GenBank/DDBJ whole genome shotgun (WGS) entry which is preliminary data.</text>
</comment>
<keyword evidence="7" id="KW-0732">Signal</keyword>
<keyword evidence="10" id="KW-1185">Reference proteome</keyword>
<feature type="active site" evidence="6">
    <location>
        <position position="140"/>
    </location>
</feature>
<dbReference type="InterPro" id="IPR032799">
    <property type="entry name" value="TAXi_C"/>
</dbReference>
<proteinExistence type="inferred from homology"/>
<evidence type="ECO:0000256" key="6">
    <source>
        <dbReference type="PIRSR" id="PIRSR601461-1"/>
    </source>
</evidence>
<evidence type="ECO:0000259" key="8">
    <source>
        <dbReference type="PROSITE" id="PS51767"/>
    </source>
</evidence>
<dbReference type="InterPro" id="IPR001461">
    <property type="entry name" value="Aspartic_peptidase_A1"/>
</dbReference>
<feature type="domain" description="Peptidase A1" evidence="8">
    <location>
        <begin position="122"/>
        <end position="462"/>
    </location>
</feature>
<dbReference type="OMA" id="PTITFIF"/>
<keyword evidence="5" id="KW-0325">Glycoprotein</keyword>
<keyword evidence="4" id="KW-0378">Hydrolase</keyword>
<dbReference type="AlphaFoldDB" id="A0AA38C441"/>
<evidence type="ECO:0000256" key="1">
    <source>
        <dbReference type="ARBA" id="ARBA00007447"/>
    </source>
</evidence>
<feature type="chain" id="PRO_5041459107" description="Peptidase A1 domain-containing protein" evidence="7">
    <location>
        <begin position="22"/>
        <end position="468"/>
    </location>
</feature>
<reference evidence="9 10" key="1">
    <citation type="journal article" date="2021" name="Nat. Plants">
        <title>The Taxus genome provides insights into paclitaxel biosynthesis.</title>
        <authorList>
            <person name="Xiong X."/>
            <person name="Gou J."/>
            <person name="Liao Q."/>
            <person name="Li Y."/>
            <person name="Zhou Q."/>
            <person name="Bi G."/>
            <person name="Li C."/>
            <person name="Du R."/>
            <person name="Wang X."/>
            <person name="Sun T."/>
            <person name="Guo L."/>
            <person name="Liang H."/>
            <person name="Lu P."/>
            <person name="Wu Y."/>
            <person name="Zhang Z."/>
            <person name="Ro D.K."/>
            <person name="Shang Y."/>
            <person name="Huang S."/>
            <person name="Yan J."/>
        </authorList>
    </citation>
    <scope>NUCLEOTIDE SEQUENCE [LARGE SCALE GENOMIC DNA]</scope>
    <source>
        <strain evidence="9">Ta-2019</strain>
    </source>
</reference>
<evidence type="ECO:0000256" key="7">
    <source>
        <dbReference type="SAM" id="SignalP"/>
    </source>
</evidence>
<evidence type="ECO:0000256" key="4">
    <source>
        <dbReference type="ARBA" id="ARBA00022801"/>
    </source>
</evidence>
<dbReference type="Gene3D" id="2.40.70.10">
    <property type="entry name" value="Acid Proteases"/>
    <property type="match status" value="2"/>
</dbReference>
<evidence type="ECO:0000256" key="2">
    <source>
        <dbReference type="ARBA" id="ARBA00022670"/>
    </source>
</evidence>
<feature type="signal peptide" evidence="7">
    <location>
        <begin position="1"/>
        <end position="21"/>
    </location>
</feature>
<dbReference type="FunFam" id="2.40.70.10:FF:000033">
    <property type="entry name" value="Aspartyl protease family protein"/>
    <property type="match status" value="1"/>
</dbReference>
<dbReference type="InterPro" id="IPR033121">
    <property type="entry name" value="PEPTIDASE_A1"/>
</dbReference>
<evidence type="ECO:0000256" key="3">
    <source>
        <dbReference type="ARBA" id="ARBA00022750"/>
    </source>
</evidence>
<keyword evidence="3" id="KW-0064">Aspartyl protease</keyword>
<dbReference type="Proteomes" id="UP000824469">
    <property type="component" value="Unassembled WGS sequence"/>
</dbReference>
<dbReference type="InterPro" id="IPR032861">
    <property type="entry name" value="TAXi_N"/>
</dbReference>
<evidence type="ECO:0000256" key="5">
    <source>
        <dbReference type="ARBA" id="ARBA00023180"/>
    </source>
</evidence>
<gene>
    <name evidence="9" type="ORF">KI387_041619</name>
</gene>
<dbReference type="InterPro" id="IPR021109">
    <property type="entry name" value="Peptidase_aspartic_dom_sf"/>
</dbReference>
<dbReference type="GO" id="GO:0006508">
    <property type="term" value="P:proteolysis"/>
    <property type="evidence" value="ECO:0007669"/>
    <property type="project" value="UniProtKB-KW"/>
</dbReference>
<comment type="similarity">
    <text evidence="1">Belongs to the peptidase A1 family.</text>
</comment>
<dbReference type="PANTHER" id="PTHR47967:SF60">
    <property type="entry name" value="PROTEIN ASPARTIC PROTEASE IN GUARD CELL 1-LIKE"/>
    <property type="match status" value="1"/>
</dbReference>
<accession>A0AA38C441</accession>
<name>A0AA38C441_TAXCH</name>
<keyword evidence="2" id="KW-0645">Protease</keyword>
<dbReference type="InterPro" id="IPR051708">
    <property type="entry name" value="Plant_Aspart_Prot_A1"/>
</dbReference>
<dbReference type="PRINTS" id="PR00792">
    <property type="entry name" value="PEPSIN"/>
</dbReference>